<accession>X1PL53</accession>
<dbReference type="EMBL" id="BARV01016889">
    <property type="protein sequence ID" value="GAI31599.1"/>
    <property type="molecule type" value="Genomic_DNA"/>
</dbReference>
<feature type="non-terminal residue" evidence="1">
    <location>
        <position position="43"/>
    </location>
</feature>
<proteinExistence type="predicted"/>
<reference evidence="1" key="1">
    <citation type="journal article" date="2014" name="Front. Microbiol.">
        <title>High frequency of phylogenetically diverse reductive dehalogenase-homologous genes in deep subseafloor sedimentary metagenomes.</title>
        <authorList>
            <person name="Kawai M."/>
            <person name="Futagami T."/>
            <person name="Toyoda A."/>
            <person name="Takaki Y."/>
            <person name="Nishi S."/>
            <person name="Hori S."/>
            <person name="Arai W."/>
            <person name="Tsubouchi T."/>
            <person name="Morono Y."/>
            <person name="Uchiyama I."/>
            <person name="Ito T."/>
            <person name="Fujiyama A."/>
            <person name="Inagaki F."/>
            <person name="Takami H."/>
        </authorList>
    </citation>
    <scope>NUCLEOTIDE SEQUENCE</scope>
    <source>
        <strain evidence="1">Expedition CK06-06</strain>
    </source>
</reference>
<evidence type="ECO:0000313" key="1">
    <source>
        <dbReference type="EMBL" id="GAI31599.1"/>
    </source>
</evidence>
<dbReference type="AlphaFoldDB" id="X1PL53"/>
<sequence>MINLDDELKRIFGDKYQGCTQTADELTEYRLWPGEVATVEELA</sequence>
<organism evidence="1">
    <name type="scientific">marine sediment metagenome</name>
    <dbReference type="NCBI Taxonomy" id="412755"/>
    <lineage>
        <taxon>unclassified sequences</taxon>
        <taxon>metagenomes</taxon>
        <taxon>ecological metagenomes</taxon>
    </lineage>
</organism>
<comment type="caution">
    <text evidence="1">The sequence shown here is derived from an EMBL/GenBank/DDBJ whole genome shotgun (WGS) entry which is preliminary data.</text>
</comment>
<name>X1PL53_9ZZZZ</name>
<gene>
    <name evidence="1" type="ORF">S06H3_28882</name>
</gene>
<protein>
    <submittedName>
        <fullName evidence="1">Uncharacterized protein</fullName>
    </submittedName>
</protein>